<name>A0AA88LAA9_ARTSF</name>
<evidence type="ECO:0000313" key="15">
    <source>
        <dbReference type="Proteomes" id="UP001187531"/>
    </source>
</evidence>
<reference evidence="14" key="1">
    <citation type="submission" date="2023-07" db="EMBL/GenBank/DDBJ databases">
        <title>Chromosome-level genome assembly of Artemia franciscana.</title>
        <authorList>
            <person name="Jo E."/>
        </authorList>
    </citation>
    <scope>NUCLEOTIDE SEQUENCE</scope>
    <source>
        <tissue evidence="14">Whole body</tissue>
    </source>
</reference>
<keyword evidence="8 10" id="KW-0675">Receptor</keyword>
<feature type="compositionally biased region" description="Low complexity" evidence="11">
    <location>
        <begin position="810"/>
        <end position="826"/>
    </location>
</feature>
<evidence type="ECO:0000256" key="11">
    <source>
        <dbReference type="SAM" id="MobiDB-lite"/>
    </source>
</evidence>
<dbReference type="SUPFAM" id="SSF81321">
    <property type="entry name" value="Family A G protein-coupled receptor-like"/>
    <property type="match status" value="2"/>
</dbReference>
<evidence type="ECO:0000313" key="14">
    <source>
        <dbReference type="EMBL" id="KAK2718784.1"/>
    </source>
</evidence>
<evidence type="ECO:0000256" key="2">
    <source>
        <dbReference type="ARBA" id="ARBA00010663"/>
    </source>
</evidence>
<keyword evidence="4 10" id="KW-0812">Transmembrane</keyword>
<feature type="compositionally biased region" description="Polar residues" evidence="11">
    <location>
        <begin position="398"/>
        <end position="410"/>
    </location>
</feature>
<feature type="transmembrane region" description="Helical" evidence="12">
    <location>
        <begin position="301"/>
        <end position="319"/>
    </location>
</feature>
<keyword evidence="6 10" id="KW-0297">G-protein coupled receptor</keyword>
<dbReference type="GO" id="GO:0030425">
    <property type="term" value="C:dendrite"/>
    <property type="evidence" value="ECO:0007669"/>
    <property type="project" value="TreeGrafter"/>
</dbReference>
<gene>
    <name evidence="14" type="ORF">QYM36_005953</name>
</gene>
<evidence type="ECO:0000256" key="4">
    <source>
        <dbReference type="ARBA" id="ARBA00022692"/>
    </source>
</evidence>
<dbReference type="GO" id="GO:0045202">
    <property type="term" value="C:synapse"/>
    <property type="evidence" value="ECO:0007669"/>
    <property type="project" value="TreeGrafter"/>
</dbReference>
<feature type="domain" description="G-protein coupled receptors family 1 profile" evidence="13">
    <location>
        <begin position="150"/>
        <end position="942"/>
    </location>
</feature>
<dbReference type="GO" id="GO:0007197">
    <property type="term" value="P:adenylate cyclase-inhibiting G protein-coupled acetylcholine receptor signaling pathway"/>
    <property type="evidence" value="ECO:0007669"/>
    <property type="project" value="TreeGrafter"/>
</dbReference>
<feature type="transmembrane region" description="Helical" evidence="12">
    <location>
        <begin position="170"/>
        <end position="196"/>
    </location>
</feature>
<feature type="transmembrane region" description="Helical" evidence="12">
    <location>
        <begin position="208"/>
        <end position="229"/>
    </location>
</feature>
<keyword evidence="7 12" id="KW-0472">Membrane</keyword>
<evidence type="ECO:0000256" key="12">
    <source>
        <dbReference type="SAM" id="Phobius"/>
    </source>
</evidence>
<comment type="similarity">
    <text evidence="2 10">Belongs to the G-protein coupled receptor 1 family.</text>
</comment>
<evidence type="ECO:0000256" key="9">
    <source>
        <dbReference type="ARBA" id="ARBA00023224"/>
    </source>
</evidence>
<dbReference type="PANTHER" id="PTHR24247">
    <property type="entry name" value="5-HYDROXYTRYPTAMINE RECEPTOR"/>
    <property type="match status" value="1"/>
</dbReference>
<dbReference type="GO" id="GO:0005886">
    <property type="term" value="C:plasma membrane"/>
    <property type="evidence" value="ECO:0007669"/>
    <property type="project" value="UniProtKB-SubCell"/>
</dbReference>
<dbReference type="PANTHER" id="PTHR24247:SF191">
    <property type="entry name" value="MUSCARINIC ACETYLCHOLINE RECEPTOR, B-TYPE, ISOFORM A"/>
    <property type="match status" value="1"/>
</dbReference>
<proteinExistence type="inferred from homology"/>
<dbReference type="PROSITE" id="PS00237">
    <property type="entry name" value="G_PROTEIN_RECEP_F1_1"/>
    <property type="match status" value="1"/>
</dbReference>
<dbReference type="InterPro" id="IPR017452">
    <property type="entry name" value="GPCR_Rhodpsn_7TM"/>
</dbReference>
<dbReference type="AlphaFoldDB" id="A0AA88LAA9"/>
<feature type="region of interest" description="Disordered" evidence="11">
    <location>
        <begin position="752"/>
        <end position="851"/>
    </location>
</feature>
<feature type="compositionally biased region" description="Basic and acidic residues" evidence="11">
    <location>
        <begin position="755"/>
        <end position="770"/>
    </location>
</feature>
<dbReference type="GO" id="GO:0016907">
    <property type="term" value="F:G protein-coupled acetylcholine receptor activity"/>
    <property type="evidence" value="ECO:0007669"/>
    <property type="project" value="TreeGrafter"/>
</dbReference>
<evidence type="ECO:0000256" key="3">
    <source>
        <dbReference type="ARBA" id="ARBA00022475"/>
    </source>
</evidence>
<evidence type="ECO:0000256" key="10">
    <source>
        <dbReference type="RuleBase" id="RU000688"/>
    </source>
</evidence>
<protein>
    <recommendedName>
        <fullName evidence="13">G-protein coupled receptors family 1 profile domain-containing protein</fullName>
    </recommendedName>
</protein>
<sequence length="964" mass="105884">MIEEQYEIFNETDRGNSSFSIFSIGEDFLSQWKRQKQKERICREDPTTFADCSDVLGGNTSDSDYPFGNETFLFENITLSDFNTTIFEIINETLFETTLPSNTCQSLNSSINATNNTCAFDDEYKAPFEIWLSTIIIICLGICILLTVGGNILVLLAFIVERAIRQPSNYFIASLAATDVVIGSVSMPFFTVYVVKGRWDLGPILCDLWLSVDYTVCLVSQYTVLLITIDRFCSVRMAAQYRGWRTKNKLLWMVAITWIVPFLLFFISIFGWEHFIGYRDLGEHECTVQFLKDPVFNTSLIIGYYWTTLVVLFVLYGGIYRTAYELQKKSDAKHKKMQSMVALSAGGMASVAGKMANISLSKTQSTLLTQEKPANASMPGTDNRGNSNGGGRESSGSQKMSKTTTETTSFSDRKELEHSSSTAFESDEESQIKTKKVHVPKIDPPPPQKKTPTVETLPRIPECSLLDTDVPVPKKVELKPEPATSVAAVMQKQTESACENMLIPENKVISIERPTALSLLQPDSAQVSQVSNKIERHDSLKSTGSNISAKNVSVPNGGIRGMDLIYESPIIIGIHPDFPPPPTDLDWVSVNSTGVINFTTDGFVACSTPMGLTSPVSDNVSVDFGCSRQGSVGNISKRSKGSCDLVGIDNSEIRYMDESSVNVLTPVVGTPPSSVWNPTIPSSISPVSTPSLPSYPSPFKTPAHVSKANESGSTIIPEKSDISNTTIVPEIIQTENTNGSFASQGTVVQQNTNGDAKENFSDENKYEVDGKPNLLDLSEKQDKSEEPSPPEKPSQPTVKFAPTPAEVTKASKGGPSTPSSSVVATSEAQSIAPAPLQPTSNDKNKSLKPKKDLVKSLGKKIKVRRKKVSGEERQKSKSENRARKALRTISLILGAFVACWTPYHIFALVEGFCTSDSCINPHLYMFSYFLCYANSPMNPFCYASANPQFKKTFTRILKGDLHVT</sequence>
<feature type="compositionally biased region" description="Basic and acidic residues" evidence="11">
    <location>
        <begin position="777"/>
        <end position="786"/>
    </location>
</feature>
<keyword evidence="5 12" id="KW-1133">Transmembrane helix</keyword>
<dbReference type="InterPro" id="IPR000276">
    <property type="entry name" value="GPCR_Rhodpsn"/>
</dbReference>
<evidence type="ECO:0000256" key="8">
    <source>
        <dbReference type="ARBA" id="ARBA00023170"/>
    </source>
</evidence>
<dbReference type="FunFam" id="1.20.1070.10:FF:000221">
    <property type="entry name" value="Muscarinic acetylcholine receptor gar-2"/>
    <property type="match status" value="1"/>
</dbReference>
<comment type="subcellular location">
    <subcellularLocation>
        <location evidence="1">Cell membrane</location>
        <topology evidence="1">Multi-pass membrane protein</topology>
    </subcellularLocation>
</comment>
<dbReference type="GO" id="GO:0004993">
    <property type="term" value="F:G protein-coupled serotonin receptor activity"/>
    <property type="evidence" value="ECO:0007669"/>
    <property type="project" value="TreeGrafter"/>
</dbReference>
<dbReference type="Proteomes" id="UP001187531">
    <property type="component" value="Unassembled WGS sequence"/>
</dbReference>
<evidence type="ECO:0000256" key="5">
    <source>
        <dbReference type="ARBA" id="ARBA00022989"/>
    </source>
</evidence>
<dbReference type="PRINTS" id="PR00237">
    <property type="entry name" value="GPCRRHODOPSN"/>
</dbReference>
<dbReference type="GO" id="GO:0007187">
    <property type="term" value="P:G protein-coupled receptor signaling pathway, coupled to cyclic nucleotide second messenger"/>
    <property type="evidence" value="ECO:0007669"/>
    <property type="project" value="TreeGrafter"/>
</dbReference>
<dbReference type="Pfam" id="PF00001">
    <property type="entry name" value="7tm_1"/>
    <property type="match status" value="2"/>
</dbReference>
<accession>A0AA88LAA9</accession>
<feature type="transmembrane region" description="Helical" evidence="12">
    <location>
        <begin position="130"/>
        <end position="158"/>
    </location>
</feature>
<dbReference type="EMBL" id="JAVRJZ010000009">
    <property type="protein sequence ID" value="KAK2718784.1"/>
    <property type="molecule type" value="Genomic_DNA"/>
</dbReference>
<evidence type="ECO:0000256" key="6">
    <source>
        <dbReference type="ARBA" id="ARBA00023040"/>
    </source>
</evidence>
<organism evidence="14 15">
    <name type="scientific">Artemia franciscana</name>
    <name type="common">Brine shrimp</name>
    <name type="synonym">Artemia sanfranciscana</name>
    <dbReference type="NCBI Taxonomy" id="6661"/>
    <lineage>
        <taxon>Eukaryota</taxon>
        <taxon>Metazoa</taxon>
        <taxon>Ecdysozoa</taxon>
        <taxon>Arthropoda</taxon>
        <taxon>Crustacea</taxon>
        <taxon>Branchiopoda</taxon>
        <taxon>Anostraca</taxon>
        <taxon>Artemiidae</taxon>
        <taxon>Artemia</taxon>
    </lineage>
</organism>
<keyword evidence="3" id="KW-1003">Cell membrane</keyword>
<feature type="transmembrane region" description="Helical" evidence="12">
    <location>
        <begin position="250"/>
        <end position="272"/>
    </location>
</feature>
<evidence type="ECO:0000256" key="7">
    <source>
        <dbReference type="ARBA" id="ARBA00023136"/>
    </source>
</evidence>
<feature type="compositionally biased region" description="Basic and acidic residues" evidence="11">
    <location>
        <begin position="842"/>
        <end position="851"/>
    </location>
</feature>
<comment type="caution">
    <text evidence="14">The sequence shown here is derived from an EMBL/GenBank/DDBJ whole genome shotgun (WGS) entry which is preliminary data.</text>
</comment>
<keyword evidence="9 10" id="KW-0807">Transducer</keyword>
<keyword evidence="15" id="KW-1185">Reference proteome</keyword>
<evidence type="ECO:0000259" key="13">
    <source>
        <dbReference type="PROSITE" id="PS50262"/>
    </source>
</evidence>
<evidence type="ECO:0000256" key="1">
    <source>
        <dbReference type="ARBA" id="ARBA00004651"/>
    </source>
</evidence>
<dbReference type="PROSITE" id="PS50262">
    <property type="entry name" value="G_PROTEIN_RECEP_F1_2"/>
    <property type="match status" value="1"/>
</dbReference>
<feature type="region of interest" description="Disordered" evidence="11">
    <location>
        <begin position="370"/>
        <end position="455"/>
    </location>
</feature>
<dbReference type="Gene3D" id="1.20.1070.10">
    <property type="entry name" value="Rhodopsin 7-helix transmembrane proteins"/>
    <property type="match status" value="2"/>
</dbReference>